<evidence type="ECO:0000313" key="4">
    <source>
        <dbReference type="Proteomes" id="UP000481861"/>
    </source>
</evidence>
<comment type="caution">
    <text evidence="3">The sequence shown here is derived from an EMBL/GenBank/DDBJ whole genome shotgun (WGS) entry which is preliminary data.</text>
</comment>
<feature type="transmembrane region" description="Helical" evidence="2">
    <location>
        <begin position="177"/>
        <end position="206"/>
    </location>
</feature>
<name>A0A7C8M5C9_9PLEO</name>
<reference evidence="3 4" key="1">
    <citation type="submission" date="2020-01" db="EMBL/GenBank/DDBJ databases">
        <authorList>
            <consortium name="DOE Joint Genome Institute"/>
            <person name="Haridas S."/>
            <person name="Albert R."/>
            <person name="Binder M."/>
            <person name="Bloem J."/>
            <person name="Labutti K."/>
            <person name="Salamov A."/>
            <person name="Andreopoulos B."/>
            <person name="Baker S.E."/>
            <person name="Barry K."/>
            <person name="Bills G."/>
            <person name="Bluhm B.H."/>
            <person name="Cannon C."/>
            <person name="Castanera R."/>
            <person name="Culley D.E."/>
            <person name="Daum C."/>
            <person name="Ezra D."/>
            <person name="Gonzalez J.B."/>
            <person name="Henrissat B."/>
            <person name="Kuo A."/>
            <person name="Liang C."/>
            <person name="Lipzen A."/>
            <person name="Lutzoni F."/>
            <person name="Magnuson J."/>
            <person name="Mondo S."/>
            <person name="Nolan M."/>
            <person name="Ohm R."/>
            <person name="Pangilinan J."/>
            <person name="Park H.-J.H."/>
            <person name="Ramirez L."/>
            <person name="Alfaro M."/>
            <person name="Sun H."/>
            <person name="Tritt A."/>
            <person name="Yoshinaga Y."/>
            <person name="Zwiers L.-H.L."/>
            <person name="Turgeon B.G."/>
            <person name="Goodwin S.B."/>
            <person name="Spatafora J.W."/>
            <person name="Crous P.W."/>
            <person name="Grigoriev I.V."/>
        </authorList>
    </citation>
    <scope>NUCLEOTIDE SEQUENCE [LARGE SCALE GENOMIC DNA]</scope>
    <source>
        <strain evidence="3 4">CBS 611.86</strain>
    </source>
</reference>
<feature type="compositionally biased region" description="Polar residues" evidence="1">
    <location>
        <begin position="146"/>
        <end position="155"/>
    </location>
</feature>
<dbReference type="EMBL" id="JAADJZ010000029">
    <property type="protein sequence ID" value="KAF2866183.1"/>
    <property type="molecule type" value="Genomic_DNA"/>
</dbReference>
<protein>
    <submittedName>
        <fullName evidence="3">Uncharacterized protein</fullName>
    </submittedName>
</protein>
<sequence>MEAHPPPRAVLAHHPPTPTPTQHQHQQQQQHQHRQPQLQLDAAPGHASSILNEKSAYQVDVRAHRSSKDTSGRGHDSVISHPFSPKASSPPSLRSSVSSAGKGPRRPTSEIQPVSDVNSVAYPPRAYIDPEKAQYSAPGSDGRSPNRGSRSNQDPNAAIYDSGEYHEKGPEEKPLQLLLYLSGPCVVLSFGISVWTLFCVLVALLLQPLRICSTRPSLSSQLTTFLAPPLNLQLHAIYSCSSATEYSPAMLVVVHLFSPVVAGGVAVAAWTAACFWFFSMILGDPGGQDGHNDGKESILGVRSWWDRWLSRALR</sequence>
<keyword evidence="2" id="KW-1133">Transmembrane helix</keyword>
<dbReference type="AlphaFoldDB" id="A0A7C8M5C9"/>
<feature type="transmembrane region" description="Helical" evidence="2">
    <location>
        <begin position="256"/>
        <end position="278"/>
    </location>
</feature>
<proteinExistence type="predicted"/>
<gene>
    <name evidence="3" type="ORF">BDV95DRAFT_612046</name>
</gene>
<feature type="compositionally biased region" description="Polar residues" evidence="1">
    <location>
        <begin position="109"/>
        <end position="118"/>
    </location>
</feature>
<feature type="region of interest" description="Disordered" evidence="1">
    <location>
        <begin position="1"/>
        <end position="167"/>
    </location>
</feature>
<keyword evidence="2" id="KW-0812">Transmembrane</keyword>
<accession>A0A7C8M5C9</accession>
<keyword evidence="2" id="KW-0472">Membrane</keyword>
<dbReference type="Proteomes" id="UP000481861">
    <property type="component" value="Unassembled WGS sequence"/>
</dbReference>
<evidence type="ECO:0000313" key="3">
    <source>
        <dbReference type="EMBL" id="KAF2866183.1"/>
    </source>
</evidence>
<keyword evidence="4" id="KW-1185">Reference proteome</keyword>
<organism evidence="3 4">
    <name type="scientific">Massariosphaeria phaeospora</name>
    <dbReference type="NCBI Taxonomy" id="100035"/>
    <lineage>
        <taxon>Eukaryota</taxon>
        <taxon>Fungi</taxon>
        <taxon>Dikarya</taxon>
        <taxon>Ascomycota</taxon>
        <taxon>Pezizomycotina</taxon>
        <taxon>Dothideomycetes</taxon>
        <taxon>Pleosporomycetidae</taxon>
        <taxon>Pleosporales</taxon>
        <taxon>Pleosporales incertae sedis</taxon>
        <taxon>Massariosphaeria</taxon>
    </lineage>
</organism>
<evidence type="ECO:0000256" key="1">
    <source>
        <dbReference type="SAM" id="MobiDB-lite"/>
    </source>
</evidence>
<evidence type="ECO:0000256" key="2">
    <source>
        <dbReference type="SAM" id="Phobius"/>
    </source>
</evidence>
<feature type="compositionally biased region" description="Low complexity" evidence="1">
    <location>
        <begin position="84"/>
        <end position="99"/>
    </location>
</feature>
<feature type="compositionally biased region" description="Basic and acidic residues" evidence="1">
    <location>
        <begin position="61"/>
        <end position="78"/>
    </location>
</feature>
<feature type="compositionally biased region" description="Low complexity" evidence="1">
    <location>
        <begin position="20"/>
        <end position="30"/>
    </location>
</feature>
<dbReference type="OrthoDB" id="5420214at2759"/>